<reference evidence="1 2" key="1">
    <citation type="submission" date="2016-12" db="EMBL/GenBank/DDBJ databases">
        <title>Genome sequencing of Methylocaldum marinum.</title>
        <authorList>
            <person name="Takeuchi M."/>
            <person name="Kamagata Y."/>
            <person name="Hiraoka S."/>
            <person name="Oshima K."/>
            <person name="Hattori M."/>
            <person name="Iwasaki W."/>
        </authorList>
    </citation>
    <scope>NUCLEOTIDE SEQUENCE [LARGE SCALE GENOMIC DNA]</scope>
    <source>
        <strain evidence="1 2">S8</strain>
    </source>
</reference>
<dbReference type="OrthoDB" id="9153813at2"/>
<gene>
    <name evidence="1" type="ORF">sS8_2477</name>
</gene>
<organism evidence="1 2">
    <name type="scientific">Methylocaldum marinum</name>
    <dbReference type="NCBI Taxonomy" id="1432792"/>
    <lineage>
        <taxon>Bacteria</taxon>
        <taxon>Pseudomonadati</taxon>
        <taxon>Pseudomonadota</taxon>
        <taxon>Gammaproteobacteria</taxon>
        <taxon>Methylococcales</taxon>
        <taxon>Methylococcaceae</taxon>
        <taxon>Methylocaldum</taxon>
    </lineage>
</organism>
<sequence length="77" mass="8606">MSKLNIALVESEAKIILEALIEKEEKMAAICEESDDEDEVADVGNDLIEVRLLLNRLKEESVASYGKSVLVFDRNPL</sequence>
<keyword evidence="2" id="KW-1185">Reference proteome</keyword>
<dbReference type="EMBL" id="AP017928">
    <property type="protein sequence ID" value="BBA34429.1"/>
    <property type="molecule type" value="Genomic_DNA"/>
</dbReference>
<accession>A0A250KXD5</accession>
<dbReference type="Proteomes" id="UP000266313">
    <property type="component" value="Chromosome"/>
</dbReference>
<proteinExistence type="predicted"/>
<dbReference type="KEGG" id="mmai:sS8_2477"/>
<evidence type="ECO:0000313" key="2">
    <source>
        <dbReference type="Proteomes" id="UP000266313"/>
    </source>
</evidence>
<evidence type="ECO:0000313" key="1">
    <source>
        <dbReference type="EMBL" id="BBA34429.1"/>
    </source>
</evidence>
<protein>
    <submittedName>
        <fullName evidence="1">Uncharacterized protein</fullName>
    </submittedName>
</protein>
<dbReference type="RefSeq" id="WP_119629843.1">
    <property type="nucleotide sequence ID" value="NZ_AP017928.1"/>
</dbReference>
<name>A0A250KXD5_9GAMM</name>
<dbReference type="AlphaFoldDB" id="A0A250KXD5"/>